<gene>
    <name evidence="1" type="ORF">FA95DRAFT_1470676</name>
</gene>
<protein>
    <submittedName>
        <fullName evidence="1">DUF1768-domain-containing protein</fullName>
    </submittedName>
</protein>
<evidence type="ECO:0000313" key="1">
    <source>
        <dbReference type="EMBL" id="KAI0047872.1"/>
    </source>
</evidence>
<sequence>PSPPTIYFYNRGDPYFEFTNFSDHHIIYENHHYPTAEHLFQAMKFLDHKPDLAEHIRRLPTARAARTEAARLRKHQRRDWFDVNVGMMDGVLAAKFTQHGELRHLLLGTGTSELIEDSRVSDDAFWGVGPEGDGRNELGKALMRLR</sequence>
<keyword evidence="2" id="KW-1185">Reference proteome</keyword>
<proteinExistence type="predicted"/>
<comment type="caution">
    <text evidence="1">The sequence shown here is derived from an EMBL/GenBank/DDBJ whole genome shotgun (WGS) entry which is preliminary data.</text>
</comment>
<feature type="non-terminal residue" evidence="1">
    <location>
        <position position="146"/>
    </location>
</feature>
<reference evidence="1" key="1">
    <citation type="submission" date="2021-02" db="EMBL/GenBank/DDBJ databases">
        <authorList>
            <consortium name="DOE Joint Genome Institute"/>
            <person name="Ahrendt S."/>
            <person name="Looney B.P."/>
            <person name="Miyauchi S."/>
            <person name="Morin E."/>
            <person name="Drula E."/>
            <person name="Courty P.E."/>
            <person name="Chicoki N."/>
            <person name="Fauchery L."/>
            <person name="Kohler A."/>
            <person name="Kuo A."/>
            <person name="Labutti K."/>
            <person name="Pangilinan J."/>
            <person name="Lipzen A."/>
            <person name="Riley R."/>
            <person name="Andreopoulos W."/>
            <person name="He G."/>
            <person name="Johnson J."/>
            <person name="Barry K.W."/>
            <person name="Grigoriev I.V."/>
            <person name="Nagy L."/>
            <person name="Hibbett D."/>
            <person name="Henrissat B."/>
            <person name="Matheny P.B."/>
            <person name="Labbe J."/>
            <person name="Martin F."/>
        </authorList>
    </citation>
    <scope>NUCLEOTIDE SEQUENCE</scope>
    <source>
        <strain evidence="1">FP105234-sp</strain>
    </source>
</reference>
<accession>A0ACB8RVP2</accession>
<name>A0ACB8RVP2_9AGAM</name>
<feature type="non-terminal residue" evidence="1">
    <location>
        <position position="1"/>
    </location>
</feature>
<dbReference type="EMBL" id="MU275896">
    <property type="protein sequence ID" value="KAI0047872.1"/>
    <property type="molecule type" value="Genomic_DNA"/>
</dbReference>
<reference evidence="1" key="2">
    <citation type="journal article" date="2022" name="New Phytol.">
        <title>Evolutionary transition to the ectomycorrhizal habit in the genomes of a hyperdiverse lineage of mushroom-forming fungi.</title>
        <authorList>
            <person name="Looney B."/>
            <person name="Miyauchi S."/>
            <person name="Morin E."/>
            <person name="Drula E."/>
            <person name="Courty P.E."/>
            <person name="Kohler A."/>
            <person name="Kuo A."/>
            <person name="LaButti K."/>
            <person name="Pangilinan J."/>
            <person name="Lipzen A."/>
            <person name="Riley R."/>
            <person name="Andreopoulos W."/>
            <person name="He G."/>
            <person name="Johnson J."/>
            <person name="Nolan M."/>
            <person name="Tritt A."/>
            <person name="Barry K.W."/>
            <person name="Grigoriev I.V."/>
            <person name="Nagy L.G."/>
            <person name="Hibbett D."/>
            <person name="Henrissat B."/>
            <person name="Matheny P.B."/>
            <person name="Labbe J."/>
            <person name="Martin F.M."/>
        </authorList>
    </citation>
    <scope>NUCLEOTIDE SEQUENCE</scope>
    <source>
        <strain evidence="1">FP105234-sp</strain>
    </source>
</reference>
<organism evidence="1 2">
    <name type="scientific">Auriscalpium vulgare</name>
    <dbReference type="NCBI Taxonomy" id="40419"/>
    <lineage>
        <taxon>Eukaryota</taxon>
        <taxon>Fungi</taxon>
        <taxon>Dikarya</taxon>
        <taxon>Basidiomycota</taxon>
        <taxon>Agaricomycotina</taxon>
        <taxon>Agaricomycetes</taxon>
        <taxon>Russulales</taxon>
        <taxon>Auriscalpiaceae</taxon>
        <taxon>Auriscalpium</taxon>
    </lineage>
</organism>
<evidence type="ECO:0000313" key="2">
    <source>
        <dbReference type="Proteomes" id="UP000814033"/>
    </source>
</evidence>
<dbReference type="Proteomes" id="UP000814033">
    <property type="component" value="Unassembled WGS sequence"/>
</dbReference>